<dbReference type="Proteomes" id="UP000292919">
    <property type="component" value="Unassembled WGS sequence"/>
</dbReference>
<proteinExistence type="inferred from homology"/>
<dbReference type="Gene3D" id="3.20.20.220">
    <property type="match status" value="1"/>
</dbReference>
<evidence type="ECO:0000256" key="5">
    <source>
        <dbReference type="ARBA" id="ARBA00022827"/>
    </source>
</evidence>
<comment type="similarity">
    <text evidence="3 9">Belongs to the methylenetetrahydrofolate reductase family.</text>
</comment>
<evidence type="ECO:0000256" key="9">
    <source>
        <dbReference type="RuleBase" id="RU003862"/>
    </source>
</evidence>
<comment type="cofactor">
    <cofactor evidence="1 9">
        <name>FAD</name>
        <dbReference type="ChEBI" id="CHEBI:57692"/>
    </cofactor>
</comment>
<dbReference type="EMBL" id="SIXC01000004">
    <property type="protein sequence ID" value="TBH80709.1"/>
    <property type="molecule type" value="Genomic_DNA"/>
</dbReference>
<dbReference type="PANTHER" id="PTHR45754">
    <property type="entry name" value="METHYLENETETRAHYDROFOLATE REDUCTASE"/>
    <property type="match status" value="1"/>
</dbReference>
<evidence type="ECO:0000256" key="6">
    <source>
        <dbReference type="ARBA" id="ARBA00023002"/>
    </source>
</evidence>
<protein>
    <recommendedName>
        <fullName evidence="9">Methylenetetrahydrofolate reductase</fullName>
    </recommendedName>
</protein>
<keyword evidence="11" id="KW-1185">Reference proteome</keyword>
<dbReference type="CDD" id="cd00537">
    <property type="entry name" value="MTHFR"/>
    <property type="match status" value="1"/>
</dbReference>
<dbReference type="PANTHER" id="PTHR45754:SF3">
    <property type="entry name" value="METHYLENETETRAHYDROFOLATE REDUCTASE (NADPH)"/>
    <property type="match status" value="1"/>
</dbReference>
<dbReference type="GO" id="GO:0005829">
    <property type="term" value="C:cytosol"/>
    <property type="evidence" value="ECO:0007669"/>
    <property type="project" value="TreeGrafter"/>
</dbReference>
<comment type="pathway">
    <text evidence="2 9">One-carbon metabolism; tetrahydrofolate interconversion.</text>
</comment>
<dbReference type="InterPro" id="IPR003171">
    <property type="entry name" value="Mehydrof_redctse-like"/>
</dbReference>
<dbReference type="GO" id="GO:0009086">
    <property type="term" value="P:methionine biosynthetic process"/>
    <property type="evidence" value="ECO:0007669"/>
    <property type="project" value="TreeGrafter"/>
</dbReference>
<evidence type="ECO:0000256" key="7">
    <source>
        <dbReference type="ARBA" id="ARBA00034478"/>
    </source>
</evidence>
<evidence type="ECO:0000313" key="11">
    <source>
        <dbReference type="Proteomes" id="UP000292919"/>
    </source>
</evidence>
<dbReference type="GO" id="GO:0071949">
    <property type="term" value="F:FAD binding"/>
    <property type="evidence" value="ECO:0007669"/>
    <property type="project" value="TreeGrafter"/>
</dbReference>
<evidence type="ECO:0000256" key="2">
    <source>
        <dbReference type="ARBA" id="ARBA00004777"/>
    </source>
</evidence>
<comment type="caution">
    <text evidence="10">The sequence shown here is derived from an EMBL/GenBank/DDBJ whole genome shotgun (WGS) entry which is preliminary data.</text>
</comment>
<keyword evidence="4 9" id="KW-0285">Flavoprotein</keyword>
<accession>A0A6H3FBT7</accession>
<dbReference type="AlphaFoldDB" id="A0A6H3FBT7"/>
<comment type="pathway">
    <text evidence="7">Amino-acid biosynthesis; L-methionine biosynthesis via de novo pathway.</text>
</comment>
<dbReference type="GO" id="GO:0035999">
    <property type="term" value="P:tetrahydrofolate interconversion"/>
    <property type="evidence" value="ECO:0007669"/>
    <property type="project" value="UniProtKB-UniPathway"/>
</dbReference>
<evidence type="ECO:0000256" key="4">
    <source>
        <dbReference type="ARBA" id="ARBA00022630"/>
    </source>
</evidence>
<dbReference type="SUPFAM" id="SSF51730">
    <property type="entry name" value="FAD-linked oxidoreductase"/>
    <property type="match status" value="1"/>
</dbReference>
<evidence type="ECO:0000256" key="8">
    <source>
        <dbReference type="ARBA" id="ARBA00048628"/>
    </source>
</evidence>
<keyword evidence="6 9" id="KW-0560">Oxidoreductase</keyword>
<evidence type="ECO:0000256" key="3">
    <source>
        <dbReference type="ARBA" id="ARBA00006743"/>
    </source>
</evidence>
<evidence type="ECO:0000256" key="1">
    <source>
        <dbReference type="ARBA" id="ARBA00001974"/>
    </source>
</evidence>
<gene>
    <name evidence="10" type="ORF">EB812_03765</name>
</gene>
<comment type="catalytic activity">
    <reaction evidence="8">
        <text>(6S)-5-methyl-5,6,7,8-tetrahydrofolate + NAD(+) = (6R)-5,10-methylene-5,6,7,8-tetrahydrofolate + NADH + H(+)</text>
        <dbReference type="Rhea" id="RHEA:19821"/>
        <dbReference type="ChEBI" id="CHEBI:15378"/>
        <dbReference type="ChEBI" id="CHEBI:15636"/>
        <dbReference type="ChEBI" id="CHEBI:18608"/>
        <dbReference type="ChEBI" id="CHEBI:57540"/>
        <dbReference type="ChEBI" id="CHEBI:57945"/>
        <dbReference type="EC" id="1.5.1.54"/>
    </reaction>
    <physiologicalReaction direction="right-to-left" evidence="8">
        <dbReference type="Rhea" id="RHEA:19823"/>
    </physiologicalReaction>
</comment>
<name>A0A6H3FBT7_9BACT</name>
<reference evidence="10 11" key="1">
    <citation type="submission" date="2018-12" db="EMBL/GenBank/DDBJ databases">
        <title>First genome draft of Desulfovibrio legallis sp. nov.</title>
        <authorList>
            <person name="Ben Dhia O."/>
            <person name="Najjari A."/>
            <person name="Ferjani R."/>
            <person name="Fhoula I."/>
            <person name="Fardeau M.-L."/>
            <person name="Boudabbous A."/>
            <person name="Ouzari H.I."/>
        </authorList>
    </citation>
    <scope>NUCLEOTIDE SEQUENCE [LARGE SCALE GENOMIC DNA]</scope>
    <source>
        <strain evidence="10 11">H1T</strain>
    </source>
</reference>
<dbReference type="GO" id="GO:0106312">
    <property type="term" value="F:methylenetetrahydrofolate reductase (NADH) activity"/>
    <property type="evidence" value="ECO:0007669"/>
    <property type="project" value="UniProtKB-EC"/>
</dbReference>
<dbReference type="RefSeq" id="WP_118229438.1">
    <property type="nucleotide sequence ID" value="NZ_DBFBQU010000080.1"/>
</dbReference>
<organism evidence="10 11">
    <name type="scientific">Desulfovibrio legallii</name>
    <dbReference type="NCBI Taxonomy" id="571438"/>
    <lineage>
        <taxon>Bacteria</taxon>
        <taxon>Pseudomonadati</taxon>
        <taxon>Thermodesulfobacteriota</taxon>
        <taxon>Desulfovibrionia</taxon>
        <taxon>Desulfovibrionales</taxon>
        <taxon>Desulfovibrionaceae</taxon>
        <taxon>Desulfovibrio</taxon>
    </lineage>
</organism>
<dbReference type="InterPro" id="IPR029041">
    <property type="entry name" value="FAD-linked_oxidoreductase-like"/>
</dbReference>
<evidence type="ECO:0000313" key="10">
    <source>
        <dbReference type="EMBL" id="TBH80709.1"/>
    </source>
</evidence>
<sequence>MNIGRKIRAAGAPFCSLEFFPPADAAQLPEFYATVERLRGLAPLFVSVTYGAGGARQQNTLTVTTELARRGLTAMAHLTCVGAEAASIAAFVAALRAAGVDNVLALRGDPPARQAGDQPWDWSRARFRHAADLVAFVREREPGMGIGVAAYPAPHPESPSFAEDRRRTAEKLRAGADFALSQLFFDAREYEDLVAHLRAQGIAIPIVPGILPIQSFDSLRRVLSLCGANIPGKLYLDLEAADARGGAQAVRDVGLDFAVRQIRRLLDSGAPGIHLYTLNKAELCLRLAQEAGLACGQPCATRS</sequence>
<keyword evidence="5 9" id="KW-0274">FAD</keyword>
<dbReference type="UniPathway" id="UPA00193"/>
<dbReference type="Pfam" id="PF02219">
    <property type="entry name" value="MTHFR"/>
    <property type="match status" value="1"/>
</dbReference>